<feature type="compositionally biased region" description="Basic and acidic residues" evidence="1">
    <location>
        <begin position="1"/>
        <end position="20"/>
    </location>
</feature>
<dbReference type="EMBL" id="JARKIE010000475">
    <property type="protein sequence ID" value="KAJ7634057.1"/>
    <property type="molecule type" value="Genomic_DNA"/>
</dbReference>
<protein>
    <submittedName>
        <fullName evidence="2">Uncharacterized protein</fullName>
    </submittedName>
</protein>
<evidence type="ECO:0000313" key="2">
    <source>
        <dbReference type="EMBL" id="KAJ7634057.1"/>
    </source>
</evidence>
<gene>
    <name evidence="2" type="ORF">B0H17DRAFT_507500</name>
</gene>
<reference evidence="2" key="1">
    <citation type="submission" date="2023-03" db="EMBL/GenBank/DDBJ databases">
        <title>Massive genome expansion in bonnet fungi (Mycena s.s.) driven by repeated elements and novel gene families across ecological guilds.</title>
        <authorList>
            <consortium name="Lawrence Berkeley National Laboratory"/>
            <person name="Harder C.B."/>
            <person name="Miyauchi S."/>
            <person name="Viragh M."/>
            <person name="Kuo A."/>
            <person name="Thoen E."/>
            <person name="Andreopoulos B."/>
            <person name="Lu D."/>
            <person name="Skrede I."/>
            <person name="Drula E."/>
            <person name="Henrissat B."/>
            <person name="Morin E."/>
            <person name="Kohler A."/>
            <person name="Barry K."/>
            <person name="LaButti K."/>
            <person name="Morin E."/>
            <person name="Salamov A."/>
            <person name="Lipzen A."/>
            <person name="Mereny Z."/>
            <person name="Hegedus B."/>
            <person name="Baldrian P."/>
            <person name="Stursova M."/>
            <person name="Weitz H."/>
            <person name="Taylor A."/>
            <person name="Grigoriev I.V."/>
            <person name="Nagy L.G."/>
            <person name="Martin F."/>
            <person name="Kauserud H."/>
        </authorList>
    </citation>
    <scope>NUCLEOTIDE SEQUENCE</scope>
    <source>
        <strain evidence="2">CBHHK067</strain>
    </source>
</reference>
<accession>A0AAD7BYA3</accession>
<dbReference type="Proteomes" id="UP001221757">
    <property type="component" value="Unassembled WGS sequence"/>
</dbReference>
<name>A0AAD7BYA3_MYCRO</name>
<organism evidence="2 3">
    <name type="scientific">Mycena rosella</name>
    <name type="common">Pink bonnet</name>
    <name type="synonym">Agaricus rosellus</name>
    <dbReference type="NCBI Taxonomy" id="1033263"/>
    <lineage>
        <taxon>Eukaryota</taxon>
        <taxon>Fungi</taxon>
        <taxon>Dikarya</taxon>
        <taxon>Basidiomycota</taxon>
        <taxon>Agaricomycotina</taxon>
        <taxon>Agaricomycetes</taxon>
        <taxon>Agaricomycetidae</taxon>
        <taxon>Agaricales</taxon>
        <taxon>Marasmiineae</taxon>
        <taxon>Mycenaceae</taxon>
        <taxon>Mycena</taxon>
    </lineage>
</organism>
<sequence>MHEHEDTTRARLGRTEDPHRPTHHQYRSHGPAPLPVRSRSRVIESRAGLDHVAALKTRRRKPQPPTVHNALVSHAARAPSEPPCHTSYSARLGQEKAPPSRTPAPHHRRSHAHTPRQRAIAGNRAHLDCAAGHRAPGMHPRMPTLGAIAQSRASTISRQRRFPGSSRRRSYTICAPVRKCTHRRA</sequence>
<evidence type="ECO:0000313" key="3">
    <source>
        <dbReference type="Proteomes" id="UP001221757"/>
    </source>
</evidence>
<keyword evidence="3" id="KW-1185">Reference proteome</keyword>
<feature type="compositionally biased region" description="Basic residues" evidence="1">
    <location>
        <begin position="104"/>
        <end position="116"/>
    </location>
</feature>
<proteinExistence type="predicted"/>
<feature type="region of interest" description="Disordered" evidence="1">
    <location>
        <begin position="74"/>
        <end position="117"/>
    </location>
</feature>
<comment type="caution">
    <text evidence="2">The sequence shown here is derived from an EMBL/GenBank/DDBJ whole genome shotgun (WGS) entry which is preliminary data.</text>
</comment>
<evidence type="ECO:0000256" key="1">
    <source>
        <dbReference type="SAM" id="MobiDB-lite"/>
    </source>
</evidence>
<feature type="region of interest" description="Disordered" evidence="1">
    <location>
        <begin position="1"/>
        <end position="36"/>
    </location>
</feature>
<dbReference type="AlphaFoldDB" id="A0AAD7BYA3"/>